<keyword evidence="2" id="KW-0503">Monooxygenase</keyword>
<organism evidence="2 3">
    <name type="scientific">Paractinoplanes ferrugineus</name>
    <dbReference type="NCBI Taxonomy" id="113564"/>
    <lineage>
        <taxon>Bacteria</taxon>
        <taxon>Bacillati</taxon>
        <taxon>Actinomycetota</taxon>
        <taxon>Actinomycetes</taxon>
        <taxon>Micromonosporales</taxon>
        <taxon>Micromonosporaceae</taxon>
        <taxon>Paractinoplanes</taxon>
    </lineage>
</organism>
<keyword evidence="3" id="KW-1185">Reference proteome</keyword>
<name>A0A919J4Y5_9ACTN</name>
<dbReference type="SUPFAM" id="SSF54909">
    <property type="entry name" value="Dimeric alpha+beta barrel"/>
    <property type="match status" value="1"/>
</dbReference>
<keyword evidence="2" id="KW-0560">Oxidoreductase</keyword>
<dbReference type="GO" id="GO:0004497">
    <property type="term" value="F:monooxygenase activity"/>
    <property type="evidence" value="ECO:0007669"/>
    <property type="project" value="UniProtKB-KW"/>
</dbReference>
<gene>
    <name evidence="2" type="ORF">Afe05nite_55640</name>
</gene>
<accession>A0A919J4Y5</accession>
<protein>
    <submittedName>
        <fullName evidence="2">Antibiotic biosynthesis monooxygenase</fullName>
    </submittedName>
</protein>
<dbReference type="Gene3D" id="3.30.70.100">
    <property type="match status" value="1"/>
</dbReference>
<comment type="caution">
    <text evidence="2">The sequence shown here is derived from an EMBL/GenBank/DDBJ whole genome shotgun (WGS) entry which is preliminary data.</text>
</comment>
<dbReference type="RefSeq" id="WP_203820162.1">
    <property type="nucleotide sequence ID" value="NZ_BAAABP010000002.1"/>
</dbReference>
<dbReference type="InterPro" id="IPR007138">
    <property type="entry name" value="ABM_dom"/>
</dbReference>
<dbReference type="PROSITE" id="PS51725">
    <property type="entry name" value="ABM"/>
    <property type="match status" value="1"/>
</dbReference>
<proteinExistence type="predicted"/>
<dbReference type="Proteomes" id="UP000598174">
    <property type="component" value="Unassembled WGS sequence"/>
</dbReference>
<evidence type="ECO:0000259" key="1">
    <source>
        <dbReference type="PROSITE" id="PS51725"/>
    </source>
</evidence>
<evidence type="ECO:0000313" key="2">
    <source>
        <dbReference type="EMBL" id="GIE13724.1"/>
    </source>
</evidence>
<feature type="domain" description="ABM" evidence="1">
    <location>
        <begin position="8"/>
        <end position="96"/>
    </location>
</feature>
<dbReference type="EMBL" id="BOMM01000050">
    <property type="protein sequence ID" value="GIE13724.1"/>
    <property type="molecule type" value="Genomic_DNA"/>
</dbReference>
<evidence type="ECO:0000313" key="3">
    <source>
        <dbReference type="Proteomes" id="UP000598174"/>
    </source>
</evidence>
<dbReference type="Pfam" id="PF03992">
    <property type="entry name" value="ABM"/>
    <property type="match status" value="1"/>
</dbReference>
<dbReference type="InterPro" id="IPR011008">
    <property type="entry name" value="Dimeric_a/b-barrel"/>
</dbReference>
<dbReference type="AlphaFoldDB" id="A0A919J4Y5"/>
<reference evidence="2" key="1">
    <citation type="submission" date="2021-01" db="EMBL/GenBank/DDBJ databases">
        <title>Whole genome shotgun sequence of Actinoplanes ferrugineus NBRC 15555.</title>
        <authorList>
            <person name="Komaki H."/>
            <person name="Tamura T."/>
        </authorList>
    </citation>
    <scope>NUCLEOTIDE SEQUENCE</scope>
    <source>
        <strain evidence="2">NBRC 15555</strain>
    </source>
</reference>
<sequence>MGGTDVVFRVLLRMEIRPGLEREFEETWYKVGHEITDQPANLGQWLCRSTDEQSVYYVISDWVDEPRFREFEHSPGHVEHRTKLHPYRTAGTMATMTVVHQMTGAGAPVVSS</sequence>